<dbReference type="OrthoDB" id="6753017at2759"/>
<feature type="non-terminal residue" evidence="1">
    <location>
        <position position="1"/>
    </location>
</feature>
<name>A0A4Y1ZLJ7_ARAVE</name>
<comment type="caution">
    <text evidence="1">The sequence shown here is derived from an EMBL/GenBank/DDBJ whole genome shotgun (WGS) entry which is preliminary data.</text>
</comment>
<dbReference type="EMBL" id="BGPR01075658">
    <property type="protein sequence ID" value="GBL56600.1"/>
    <property type="molecule type" value="Genomic_DNA"/>
</dbReference>
<proteinExistence type="predicted"/>
<protein>
    <submittedName>
        <fullName evidence="1">Uncharacterized protein</fullName>
    </submittedName>
</protein>
<keyword evidence="2" id="KW-1185">Reference proteome</keyword>
<reference evidence="1 2" key="1">
    <citation type="journal article" date="2019" name="Sci. Rep.">
        <title>Orb-weaving spider Araneus ventricosus genome elucidates the spidroin gene catalogue.</title>
        <authorList>
            <person name="Kono N."/>
            <person name="Nakamura H."/>
            <person name="Ohtoshi R."/>
            <person name="Moran D.A.P."/>
            <person name="Shinohara A."/>
            <person name="Yoshida Y."/>
            <person name="Fujiwara M."/>
            <person name="Mori M."/>
            <person name="Tomita M."/>
            <person name="Arakawa K."/>
        </authorList>
    </citation>
    <scope>NUCLEOTIDE SEQUENCE [LARGE SCALE GENOMIC DNA]</scope>
</reference>
<accession>A0A4Y1ZLJ7</accession>
<gene>
    <name evidence="1" type="ORF">AVEN_130445_1</name>
</gene>
<evidence type="ECO:0000313" key="2">
    <source>
        <dbReference type="Proteomes" id="UP000499080"/>
    </source>
</evidence>
<dbReference type="AlphaFoldDB" id="A0A4Y1ZLJ7"/>
<organism evidence="1 2">
    <name type="scientific">Araneus ventricosus</name>
    <name type="common">Orbweaver spider</name>
    <name type="synonym">Epeira ventricosa</name>
    <dbReference type="NCBI Taxonomy" id="182803"/>
    <lineage>
        <taxon>Eukaryota</taxon>
        <taxon>Metazoa</taxon>
        <taxon>Ecdysozoa</taxon>
        <taxon>Arthropoda</taxon>
        <taxon>Chelicerata</taxon>
        <taxon>Arachnida</taxon>
        <taxon>Araneae</taxon>
        <taxon>Araneomorphae</taxon>
        <taxon>Entelegynae</taxon>
        <taxon>Araneoidea</taxon>
        <taxon>Araneidae</taxon>
        <taxon>Araneus</taxon>
    </lineage>
</organism>
<sequence length="131" mass="14939">KRSSEQEECIRIVKTAASIILEDIRPQVYDTQEHPPPENSLQEIESIIPESLHVLTEETTLNKKRGDLEKWRKRCTAMAHCIISAARPKSFMSGMQVGLAAFLFKKYGSRKLIDVLSPRGFRSSYTGDVRF</sequence>
<dbReference type="Proteomes" id="UP000499080">
    <property type="component" value="Unassembled WGS sequence"/>
</dbReference>
<evidence type="ECO:0000313" key="1">
    <source>
        <dbReference type="EMBL" id="GBL56600.1"/>
    </source>
</evidence>